<dbReference type="Pfam" id="PF13408">
    <property type="entry name" value="Zn_ribbon_recom"/>
    <property type="match status" value="1"/>
</dbReference>
<protein>
    <recommendedName>
        <fullName evidence="2">Recombinase zinc beta ribbon domain-containing protein</fullName>
    </recommendedName>
</protein>
<keyword evidence="1" id="KW-0175">Coiled coil</keyword>
<proteinExistence type="predicted"/>
<keyword evidence="4" id="KW-1185">Reference proteome</keyword>
<feature type="coiled-coil region" evidence="1">
    <location>
        <begin position="67"/>
        <end position="94"/>
    </location>
</feature>
<reference evidence="3 4" key="1">
    <citation type="submission" date="2022-12" db="EMBL/GenBank/DDBJ databases">
        <title>Draft genome sequence of Paenibacillus sp. dW9.</title>
        <authorList>
            <person name="Choi E.-W."/>
            <person name="Kim D.-U."/>
        </authorList>
    </citation>
    <scope>NUCLEOTIDE SEQUENCE [LARGE SCALE GENOMIC DNA]</scope>
    <source>
        <strain evidence="4">dW9</strain>
    </source>
</reference>
<gene>
    <name evidence="3" type="ORF">O9H85_25270</name>
</gene>
<dbReference type="RefSeq" id="WP_269884184.1">
    <property type="nucleotide sequence ID" value="NZ_JAQAGZ010000018.1"/>
</dbReference>
<accession>A0ABT4QFZ8</accession>
<evidence type="ECO:0000259" key="2">
    <source>
        <dbReference type="Pfam" id="PF13408"/>
    </source>
</evidence>
<sequence length="212" mass="24150">MLKCVRCGKAMVGFSRGARFCRCTGRSNVGTCNMPAIHSGRLEQAFLAALDYDSDQMRKLIDVPDRSDEIKSRREALEAEIEQIRKRKKKWQTAYADDVISLDDLWERTREDAEKEKELSQEFAALPQGRSNVWTREMIAEVLADAREALLSADEAGKKAFIREFFERITVDAQKPKGKPAPGRYSMPVILELVPRQSKSYLCSLNGSLWRS</sequence>
<evidence type="ECO:0000256" key="1">
    <source>
        <dbReference type="SAM" id="Coils"/>
    </source>
</evidence>
<organism evidence="3 4">
    <name type="scientific">Paenibacillus gyeongsangnamensis</name>
    <dbReference type="NCBI Taxonomy" id="3388067"/>
    <lineage>
        <taxon>Bacteria</taxon>
        <taxon>Bacillati</taxon>
        <taxon>Bacillota</taxon>
        <taxon>Bacilli</taxon>
        <taxon>Bacillales</taxon>
        <taxon>Paenibacillaceae</taxon>
        <taxon>Paenibacillus</taxon>
    </lineage>
</organism>
<dbReference type="Proteomes" id="UP001527882">
    <property type="component" value="Unassembled WGS sequence"/>
</dbReference>
<dbReference type="InterPro" id="IPR025827">
    <property type="entry name" value="Zn_ribbon_recom_dom"/>
</dbReference>
<name>A0ABT4QFZ8_9BACL</name>
<dbReference type="EMBL" id="JAQAGZ010000018">
    <property type="protein sequence ID" value="MCZ8515661.1"/>
    <property type="molecule type" value="Genomic_DNA"/>
</dbReference>
<evidence type="ECO:0000313" key="3">
    <source>
        <dbReference type="EMBL" id="MCZ8515661.1"/>
    </source>
</evidence>
<comment type="caution">
    <text evidence="3">The sequence shown here is derived from an EMBL/GenBank/DDBJ whole genome shotgun (WGS) entry which is preliminary data.</text>
</comment>
<evidence type="ECO:0000313" key="4">
    <source>
        <dbReference type="Proteomes" id="UP001527882"/>
    </source>
</evidence>
<feature type="domain" description="Recombinase zinc beta ribbon" evidence="2">
    <location>
        <begin position="1"/>
        <end position="50"/>
    </location>
</feature>